<name>A0A8H7IXG4_9PLEO</name>
<dbReference type="AlphaFoldDB" id="A0A8H7IXG4"/>
<protein>
    <recommendedName>
        <fullName evidence="2">Heterokaryon incompatibility domain-containing protein</fullName>
    </recommendedName>
</protein>
<keyword evidence="4" id="KW-1185">Reference proteome</keyword>
<evidence type="ECO:0000313" key="3">
    <source>
        <dbReference type="EMBL" id="KAF9692442.1"/>
    </source>
</evidence>
<dbReference type="PANTHER" id="PTHR24148:SF77">
    <property type="entry name" value="HETEROKARYON INCOMPATIBILITY DOMAIN-CONTAINING PROTEIN"/>
    <property type="match status" value="1"/>
</dbReference>
<evidence type="ECO:0000259" key="2">
    <source>
        <dbReference type="Pfam" id="PF06985"/>
    </source>
</evidence>
<dbReference type="PANTHER" id="PTHR24148">
    <property type="entry name" value="ANKYRIN REPEAT DOMAIN-CONTAINING PROTEIN 39 HOMOLOG-RELATED"/>
    <property type="match status" value="1"/>
</dbReference>
<dbReference type="OrthoDB" id="2157530at2759"/>
<evidence type="ECO:0000256" key="1">
    <source>
        <dbReference type="SAM" id="MobiDB-lite"/>
    </source>
</evidence>
<sequence length="623" mass="71463">MSLLEPAQPACQPLVYPPLDPSKEEIRLVTLHPPLEGDSALRCTFSHISFLNDTGASLKPPSYETLSYVWGQPDFSDSIIVNNQQLHITPSLATILPNLRLEAEPRLLWIDAICINQKDLVERAQQVKLMRKIYSSCRHVLAWVGPTQVTVDGVPFEHLNVEPEYWRRQAEQLQCLEKEQVDRLKEPQREEFEAKQKKVAAAMELLRKIVDRDLHTLGTLEENYAREHRSLDSHKEVREREEEHPGSYAQSATTKRMQLDDEAYVLASLLRYPRFWGRVWIVQEMSCAPQVTLLCGRAELEWAYISEFFKDEPYFDAFHAMEINHGRRYRNKKLFRRIFTNAKVIEDQRRTIYKSVIEPANTFLDVLTRFRDKKAADPRDKIYALLGLVSQRHGVDVDYNKTLERLYQEVTLALIRISANQSPRWPTRVLSTAHTALNYENSTLTSAANFGHAHTSGENAIESSEDPESPTRALWRTLVRDCTAPPKMRRLMKKEIDELDAMNTPSIKAGQPPHTCETTDDAPNKKMKPTELPWEDEEHYVFAVSLNGFYLLTRRFAEVGDVIAVLDGGKVPVILRNVKSDGAGKLEQAYEFVCIAYVHGIMDGEVEEAVARGWLQKEEILLA</sequence>
<feature type="region of interest" description="Disordered" evidence="1">
    <location>
        <begin position="228"/>
        <end position="253"/>
    </location>
</feature>
<accession>A0A8H7IXG4</accession>
<dbReference type="EMBL" id="RZGK01000018">
    <property type="protein sequence ID" value="KAF9692442.1"/>
    <property type="molecule type" value="Genomic_DNA"/>
</dbReference>
<organism evidence="3 4">
    <name type="scientific">Ascochyta lentis</name>
    <dbReference type="NCBI Taxonomy" id="205686"/>
    <lineage>
        <taxon>Eukaryota</taxon>
        <taxon>Fungi</taxon>
        <taxon>Dikarya</taxon>
        <taxon>Ascomycota</taxon>
        <taxon>Pezizomycotina</taxon>
        <taxon>Dothideomycetes</taxon>
        <taxon>Pleosporomycetidae</taxon>
        <taxon>Pleosporales</taxon>
        <taxon>Pleosporineae</taxon>
        <taxon>Didymellaceae</taxon>
        <taxon>Ascochyta</taxon>
    </lineage>
</organism>
<gene>
    <name evidence="3" type="ORF">EKO04_009685</name>
</gene>
<evidence type="ECO:0000313" key="4">
    <source>
        <dbReference type="Proteomes" id="UP000651452"/>
    </source>
</evidence>
<feature type="domain" description="Heterokaryon incompatibility" evidence="2">
    <location>
        <begin position="63"/>
        <end position="254"/>
    </location>
</feature>
<proteinExistence type="predicted"/>
<dbReference type="InterPro" id="IPR010730">
    <property type="entry name" value="HET"/>
</dbReference>
<feature type="compositionally biased region" description="Basic and acidic residues" evidence="1">
    <location>
        <begin position="228"/>
        <end position="245"/>
    </location>
</feature>
<dbReference type="Proteomes" id="UP000651452">
    <property type="component" value="Unassembled WGS sequence"/>
</dbReference>
<reference evidence="3" key="2">
    <citation type="submission" date="2020-09" db="EMBL/GenBank/DDBJ databases">
        <title>Reference genome assembly for Australian Ascochyta lentis isolate Al4.</title>
        <authorList>
            <person name="Lee R.C."/>
            <person name="Farfan-Caceres L.M."/>
            <person name="Debler J.W."/>
            <person name="Williams A.H."/>
            <person name="Henares B.M."/>
        </authorList>
    </citation>
    <scope>NUCLEOTIDE SEQUENCE</scope>
    <source>
        <strain evidence="3">Al4</strain>
    </source>
</reference>
<comment type="caution">
    <text evidence="3">The sequence shown here is derived from an EMBL/GenBank/DDBJ whole genome shotgun (WGS) entry which is preliminary data.</text>
</comment>
<reference evidence="3" key="1">
    <citation type="submission" date="2018-12" db="EMBL/GenBank/DDBJ databases">
        <authorList>
            <person name="Syme R.A."/>
            <person name="Farfan-Caceres L."/>
            <person name="Lichtenzveig J."/>
        </authorList>
    </citation>
    <scope>NUCLEOTIDE SEQUENCE</scope>
    <source>
        <strain evidence="3">Al4</strain>
    </source>
</reference>
<feature type="region of interest" description="Disordered" evidence="1">
    <location>
        <begin position="504"/>
        <end position="526"/>
    </location>
</feature>
<dbReference type="Pfam" id="PF06985">
    <property type="entry name" value="HET"/>
    <property type="match status" value="1"/>
</dbReference>
<dbReference type="InterPro" id="IPR052895">
    <property type="entry name" value="HetReg/Transcr_Mod"/>
</dbReference>